<evidence type="ECO:0000259" key="2">
    <source>
        <dbReference type="PROSITE" id="PS50097"/>
    </source>
</evidence>
<accession>A0AAD7X8P9</accession>
<dbReference type="EMBL" id="JAPEVG010000141">
    <property type="protein sequence ID" value="KAJ8481259.1"/>
    <property type="molecule type" value="Genomic_DNA"/>
</dbReference>
<protein>
    <recommendedName>
        <fullName evidence="2">BTB domain-containing protein</fullName>
    </recommendedName>
</protein>
<dbReference type="Gene3D" id="3.30.710.10">
    <property type="entry name" value="Potassium Channel Kv1.1, Chain A"/>
    <property type="match status" value="1"/>
</dbReference>
<feature type="region of interest" description="Disordered" evidence="1">
    <location>
        <begin position="47"/>
        <end position="66"/>
    </location>
</feature>
<reference evidence="3" key="1">
    <citation type="submission" date="2022-11" db="EMBL/GenBank/DDBJ databases">
        <title>Genome Sequence of Cubamyces cubensis.</title>
        <authorList>
            <person name="Buettner E."/>
        </authorList>
    </citation>
    <scope>NUCLEOTIDE SEQUENCE</scope>
    <source>
        <strain evidence="3">MPL-01</strain>
    </source>
</reference>
<dbReference type="CDD" id="cd18186">
    <property type="entry name" value="BTB_POZ_ZBTB_KLHL-like"/>
    <property type="match status" value="1"/>
</dbReference>
<proteinExistence type="predicted"/>
<evidence type="ECO:0000313" key="3">
    <source>
        <dbReference type="EMBL" id="KAJ8481259.1"/>
    </source>
</evidence>
<dbReference type="Proteomes" id="UP001215151">
    <property type="component" value="Unassembled WGS sequence"/>
</dbReference>
<organism evidence="3 4">
    <name type="scientific">Trametes cubensis</name>
    <dbReference type="NCBI Taxonomy" id="1111947"/>
    <lineage>
        <taxon>Eukaryota</taxon>
        <taxon>Fungi</taxon>
        <taxon>Dikarya</taxon>
        <taxon>Basidiomycota</taxon>
        <taxon>Agaricomycotina</taxon>
        <taxon>Agaricomycetes</taxon>
        <taxon>Polyporales</taxon>
        <taxon>Polyporaceae</taxon>
        <taxon>Trametes</taxon>
    </lineage>
</organism>
<keyword evidence="4" id="KW-1185">Reference proteome</keyword>
<dbReference type="InterPro" id="IPR000210">
    <property type="entry name" value="BTB/POZ_dom"/>
</dbReference>
<dbReference type="Pfam" id="PF00651">
    <property type="entry name" value="BTB"/>
    <property type="match status" value="1"/>
</dbReference>
<evidence type="ECO:0000256" key="1">
    <source>
        <dbReference type="SAM" id="MobiDB-lite"/>
    </source>
</evidence>
<comment type="caution">
    <text evidence="3">The sequence shown here is derived from an EMBL/GenBank/DDBJ whole genome shotgun (WGS) entry which is preliminary data.</text>
</comment>
<sequence>MSTRASTRRKRALADSDEEVIVDDIHYRTTQNAQLVARFAGSLASRAQAARAQPQPDPKRARRSRSPSVVFIGIRRVAPAPFNDGAADLVIKTAAETEFMVYRSILAAASPVLANRIATAAERAAAEAPQAAPGSRLQIDLPESDFVLETLLRFIYPIPDPVLPDLDDIADVYDAAANRYSVACAVSALKTALASPRFLDVEPVRIYALAKRFGIDDLASIATRATLRQPAEWADYEEFQNMSAQDYHALLSTHRRIARDAVACLSSDAVLRTAATALFRGAPYRGKCPEDQQCWFTKFKECGQKVLLETPTSDRVCSPGFVAQLATEVQCERCRDVFLRSLLPGSYVEKLKAAIDALPAKYGL</sequence>
<gene>
    <name evidence="3" type="ORF">ONZ51_g6109</name>
</gene>
<dbReference type="InterPro" id="IPR011333">
    <property type="entry name" value="SKP1/BTB/POZ_sf"/>
</dbReference>
<feature type="domain" description="BTB" evidence="2">
    <location>
        <begin position="87"/>
        <end position="156"/>
    </location>
</feature>
<dbReference type="PROSITE" id="PS50097">
    <property type="entry name" value="BTB"/>
    <property type="match status" value="1"/>
</dbReference>
<evidence type="ECO:0000313" key="4">
    <source>
        <dbReference type="Proteomes" id="UP001215151"/>
    </source>
</evidence>
<name>A0AAD7X8P9_9APHY</name>
<dbReference type="AlphaFoldDB" id="A0AAD7X8P9"/>